<dbReference type="InterPro" id="IPR013087">
    <property type="entry name" value="Znf_C2H2_type"/>
</dbReference>
<comment type="caution">
    <text evidence="4">The sequence shown here is derived from an EMBL/GenBank/DDBJ whole genome shotgun (WGS) entry which is preliminary data.</text>
</comment>
<feature type="region of interest" description="Disordered" evidence="2">
    <location>
        <begin position="500"/>
        <end position="575"/>
    </location>
</feature>
<keyword evidence="5" id="KW-1185">Reference proteome</keyword>
<dbReference type="AlphaFoldDB" id="A0A9Q0F4S0"/>
<evidence type="ECO:0000259" key="3">
    <source>
        <dbReference type="PROSITE" id="PS50157"/>
    </source>
</evidence>
<gene>
    <name evidence="4" type="ORF">Tsubulata_014979</name>
</gene>
<feature type="region of interest" description="Disordered" evidence="2">
    <location>
        <begin position="275"/>
        <end position="296"/>
    </location>
</feature>
<name>A0A9Q0F4S0_9ROSI</name>
<dbReference type="Proteomes" id="UP001141552">
    <property type="component" value="Unassembled WGS sequence"/>
</dbReference>
<evidence type="ECO:0000313" key="5">
    <source>
        <dbReference type="Proteomes" id="UP001141552"/>
    </source>
</evidence>
<organism evidence="4 5">
    <name type="scientific">Turnera subulata</name>
    <dbReference type="NCBI Taxonomy" id="218843"/>
    <lineage>
        <taxon>Eukaryota</taxon>
        <taxon>Viridiplantae</taxon>
        <taxon>Streptophyta</taxon>
        <taxon>Embryophyta</taxon>
        <taxon>Tracheophyta</taxon>
        <taxon>Spermatophyta</taxon>
        <taxon>Magnoliopsida</taxon>
        <taxon>eudicotyledons</taxon>
        <taxon>Gunneridae</taxon>
        <taxon>Pentapetalae</taxon>
        <taxon>rosids</taxon>
        <taxon>fabids</taxon>
        <taxon>Malpighiales</taxon>
        <taxon>Passifloraceae</taxon>
        <taxon>Turnera</taxon>
    </lineage>
</organism>
<feature type="domain" description="C2H2-type" evidence="3">
    <location>
        <begin position="71"/>
        <end position="98"/>
    </location>
</feature>
<feature type="compositionally biased region" description="Basic and acidic residues" evidence="2">
    <location>
        <begin position="641"/>
        <end position="655"/>
    </location>
</feature>
<feature type="compositionally biased region" description="Basic and acidic residues" evidence="2">
    <location>
        <begin position="281"/>
        <end position="296"/>
    </location>
</feature>
<dbReference type="PANTHER" id="PTHR36055">
    <property type="entry name" value="C2H2-LIKE ZINC FINGER PROTEIN"/>
    <property type="match status" value="1"/>
</dbReference>
<feature type="compositionally biased region" description="Polar residues" evidence="2">
    <location>
        <begin position="519"/>
        <end position="545"/>
    </location>
</feature>
<keyword evidence="1" id="KW-0479">Metal-binding</keyword>
<evidence type="ECO:0000256" key="1">
    <source>
        <dbReference type="PROSITE-ProRule" id="PRU00042"/>
    </source>
</evidence>
<evidence type="ECO:0000313" key="4">
    <source>
        <dbReference type="EMBL" id="KAJ4824958.1"/>
    </source>
</evidence>
<sequence>MPVAKLKASPSTDVMKTDGNNSLDSLSSSVIRDPFLSFSRPTDSPMQWIQFLHALDQPGWPLLNPPKVQMQKCEKCSREFFSSINYRRHMRVHHRMRRVDKDSTKNRDLLGAFWDKLHEDEAKEILSFKDVMLEGEPGSSILKSLTNLIRKPGFPTVPQHCLRAGSSLLDIVHTKPSRFPLSSLELFNILDDASEKTFLCGTALSMQKYVFDGEPGKIGLETKNLVACISFLLEQKLVKAWLADKDAEALRCQKLLMEEEEAAQRRQAELLERKRQKKLRQKEQKAKEQRQHENTDAWEHIELAQGSASPAEQSCYETASFSDVYGPEVRPHHAASSFGIFQLPEADQSLDLQVQNGLDSGHGVERRVFQGNNHRCLVVARWHMPSASLRNHLPNGPKVSMNQKHENQKHVMHVPSANGNRKWNRKPKPEHNIEDFRPRVLKEAISQPDQNKKREVLIGSISVTLSCHHERDNFSEGQEDPMVEREDLMVEHEALVAEHQLTKKKNIQEKSSRPIPVQCGTSRSTLKQWRPVSQNGTRSSPQDSQFRTDRNLDEDEDNTLSSGTTLRSRGTDDNVEKRLFPRKELCLGRHRFSSQGAAAFLAERWKEAMATKHVTLVLSPNLEPAGVAEASTAYIKKRNIGDGENHFSDKVHESSSAEAANAKLRTKSEKDVKLKYMPKHRIGD</sequence>
<dbReference type="PROSITE" id="PS00028">
    <property type="entry name" value="ZINC_FINGER_C2H2_1"/>
    <property type="match status" value="1"/>
</dbReference>
<dbReference type="OrthoDB" id="191139at2759"/>
<protein>
    <recommendedName>
        <fullName evidence="3">C2H2-type domain-containing protein</fullName>
    </recommendedName>
</protein>
<feature type="compositionally biased region" description="Polar residues" evidence="2">
    <location>
        <begin position="559"/>
        <end position="568"/>
    </location>
</feature>
<dbReference type="EMBL" id="JAKUCV010007045">
    <property type="protein sequence ID" value="KAJ4824958.1"/>
    <property type="molecule type" value="Genomic_DNA"/>
</dbReference>
<dbReference type="SMART" id="SM00355">
    <property type="entry name" value="ZnF_C2H2"/>
    <property type="match status" value="1"/>
</dbReference>
<reference evidence="4" key="1">
    <citation type="submission" date="2022-02" db="EMBL/GenBank/DDBJ databases">
        <authorList>
            <person name="Henning P.M."/>
            <person name="McCubbin A.G."/>
            <person name="Shore J.S."/>
        </authorList>
    </citation>
    <scope>NUCLEOTIDE SEQUENCE</scope>
    <source>
        <strain evidence="4">F60SS</strain>
        <tissue evidence="4">Leaves</tissue>
    </source>
</reference>
<proteinExistence type="predicted"/>
<dbReference type="PROSITE" id="PS50157">
    <property type="entry name" value="ZINC_FINGER_C2H2_2"/>
    <property type="match status" value="1"/>
</dbReference>
<evidence type="ECO:0000256" key="2">
    <source>
        <dbReference type="SAM" id="MobiDB-lite"/>
    </source>
</evidence>
<keyword evidence="1" id="KW-0862">Zinc</keyword>
<dbReference type="GO" id="GO:0008270">
    <property type="term" value="F:zinc ion binding"/>
    <property type="evidence" value="ECO:0007669"/>
    <property type="project" value="UniProtKB-KW"/>
</dbReference>
<dbReference type="PANTHER" id="PTHR36055:SF1">
    <property type="entry name" value="C2H2-LIKE ZINC FINGER PROTEIN"/>
    <property type="match status" value="1"/>
</dbReference>
<feature type="region of interest" description="Disordered" evidence="2">
    <location>
        <begin position="641"/>
        <end position="684"/>
    </location>
</feature>
<keyword evidence="1" id="KW-0863">Zinc-finger</keyword>
<feature type="region of interest" description="Disordered" evidence="2">
    <location>
        <begin position="1"/>
        <end position="26"/>
    </location>
</feature>
<reference evidence="4" key="2">
    <citation type="journal article" date="2023" name="Plants (Basel)">
        <title>Annotation of the Turnera subulata (Passifloraceae) Draft Genome Reveals the S-Locus Evolved after the Divergence of Turneroideae from Passifloroideae in a Stepwise Manner.</title>
        <authorList>
            <person name="Henning P.M."/>
            <person name="Roalson E.H."/>
            <person name="Mir W."/>
            <person name="McCubbin A.G."/>
            <person name="Shore J.S."/>
        </authorList>
    </citation>
    <scope>NUCLEOTIDE SEQUENCE</scope>
    <source>
        <strain evidence="4">F60SS</strain>
    </source>
</reference>
<accession>A0A9Q0F4S0</accession>